<dbReference type="CDD" id="cd05300">
    <property type="entry name" value="2-Hacid_dh_1"/>
    <property type="match status" value="1"/>
</dbReference>
<keyword evidence="5" id="KW-1185">Reference proteome</keyword>
<dbReference type="InterPro" id="IPR036291">
    <property type="entry name" value="NAD(P)-bd_dom_sf"/>
</dbReference>
<dbReference type="Proteomes" id="UP000320496">
    <property type="component" value="Chromosome"/>
</dbReference>
<dbReference type="InterPro" id="IPR029753">
    <property type="entry name" value="D-isomer_DH_CS"/>
</dbReference>
<dbReference type="RefSeq" id="WP_145370146.1">
    <property type="nucleotide sequence ID" value="NZ_CP036275.1"/>
</dbReference>
<dbReference type="EC" id="1.1.1.29" evidence="4"/>
<dbReference type="InterPro" id="IPR006140">
    <property type="entry name" value="D-isomer_DH_NAD-bd"/>
</dbReference>
<proteinExistence type="predicted"/>
<keyword evidence="1 4" id="KW-0560">Oxidoreductase</keyword>
<dbReference type="AlphaFoldDB" id="A0A517Z8V9"/>
<organism evidence="4 5">
    <name type="scientific">Maioricimonas rarisocia</name>
    <dbReference type="NCBI Taxonomy" id="2528026"/>
    <lineage>
        <taxon>Bacteria</taxon>
        <taxon>Pseudomonadati</taxon>
        <taxon>Planctomycetota</taxon>
        <taxon>Planctomycetia</taxon>
        <taxon>Planctomycetales</taxon>
        <taxon>Planctomycetaceae</taxon>
        <taxon>Maioricimonas</taxon>
    </lineage>
</organism>
<dbReference type="Pfam" id="PF02826">
    <property type="entry name" value="2-Hacid_dh_C"/>
    <property type="match status" value="1"/>
</dbReference>
<sequence>MKFVVFPPVDDRRLAAIRSAAGPMQVAAPADANAALREIVDADAFFGKLTPDLLAAATQLKWVQSPTASLEHYLFPELIEHPLRLSNMRGLFSDVIADHVMGYVLCFARQLHRYLRQQINHTWSPIGGEQTRPGFATGPGQVSPIDRAHQHLGDCTLGVVGVGHIGSEIVRRAAAFGMTVLGVDPYPRPVEGVLDDVWALDRLDELLAASDYVVIAAPHTPETEKLFDAQRISWMKSSAVLINIGRGIIVDLQDLTDALEGNVIAGAALDVFETEPLPEDHPLWGMENVILTPHVAAASPRVAERHLDVLLENIRRFVAGEEPTNLVDKTQWF</sequence>
<protein>
    <submittedName>
        <fullName evidence="4">Glycerate dehydrogenase</fullName>
        <ecNumber evidence="4">1.1.1.29</ecNumber>
    </submittedName>
</protein>
<dbReference type="GO" id="GO:0008465">
    <property type="term" value="F:hydroxypyruvate reductase (NADH) activity"/>
    <property type="evidence" value="ECO:0007669"/>
    <property type="project" value="UniProtKB-EC"/>
</dbReference>
<name>A0A517Z8V9_9PLAN</name>
<dbReference type="PANTHER" id="PTHR43333:SF1">
    <property type="entry name" value="D-ISOMER SPECIFIC 2-HYDROXYACID DEHYDROGENASE NAD-BINDING DOMAIN-CONTAINING PROTEIN"/>
    <property type="match status" value="1"/>
</dbReference>
<dbReference type="SUPFAM" id="SSF52283">
    <property type="entry name" value="Formate/glycerate dehydrogenase catalytic domain-like"/>
    <property type="match status" value="1"/>
</dbReference>
<keyword evidence="2" id="KW-0520">NAD</keyword>
<accession>A0A517Z8V9</accession>
<dbReference type="Gene3D" id="3.40.50.720">
    <property type="entry name" value="NAD(P)-binding Rossmann-like Domain"/>
    <property type="match status" value="2"/>
</dbReference>
<dbReference type="PANTHER" id="PTHR43333">
    <property type="entry name" value="2-HACID_DH_C DOMAIN-CONTAINING PROTEIN"/>
    <property type="match status" value="1"/>
</dbReference>
<dbReference type="SUPFAM" id="SSF51735">
    <property type="entry name" value="NAD(P)-binding Rossmann-fold domains"/>
    <property type="match status" value="1"/>
</dbReference>
<dbReference type="PROSITE" id="PS00671">
    <property type="entry name" value="D_2_HYDROXYACID_DH_3"/>
    <property type="match status" value="1"/>
</dbReference>
<dbReference type="EMBL" id="CP036275">
    <property type="protein sequence ID" value="QDU38905.1"/>
    <property type="molecule type" value="Genomic_DNA"/>
</dbReference>
<feature type="domain" description="D-isomer specific 2-hydroxyacid dehydrogenase NAD-binding" evidence="3">
    <location>
        <begin position="102"/>
        <end position="296"/>
    </location>
</feature>
<evidence type="ECO:0000259" key="3">
    <source>
        <dbReference type="Pfam" id="PF02826"/>
    </source>
</evidence>
<dbReference type="KEGG" id="mri:Mal4_32370"/>
<evidence type="ECO:0000256" key="2">
    <source>
        <dbReference type="ARBA" id="ARBA00023027"/>
    </source>
</evidence>
<gene>
    <name evidence="4" type="primary">hprA</name>
    <name evidence="4" type="ORF">Mal4_32370</name>
</gene>
<dbReference type="GO" id="GO:0051287">
    <property type="term" value="F:NAD binding"/>
    <property type="evidence" value="ECO:0007669"/>
    <property type="project" value="InterPro"/>
</dbReference>
<dbReference type="OrthoDB" id="277029at2"/>
<evidence type="ECO:0000256" key="1">
    <source>
        <dbReference type="ARBA" id="ARBA00023002"/>
    </source>
</evidence>
<evidence type="ECO:0000313" key="5">
    <source>
        <dbReference type="Proteomes" id="UP000320496"/>
    </source>
</evidence>
<evidence type="ECO:0000313" key="4">
    <source>
        <dbReference type="EMBL" id="QDU38905.1"/>
    </source>
</evidence>
<reference evidence="4 5" key="1">
    <citation type="submission" date="2019-02" db="EMBL/GenBank/DDBJ databases">
        <title>Deep-cultivation of Planctomycetes and their phenomic and genomic characterization uncovers novel biology.</title>
        <authorList>
            <person name="Wiegand S."/>
            <person name="Jogler M."/>
            <person name="Boedeker C."/>
            <person name="Pinto D."/>
            <person name="Vollmers J."/>
            <person name="Rivas-Marin E."/>
            <person name="Kohn T."/>
            <person name="Peeters S.H."/>
            <person name="Heuer A."/>
            <person name="Rast P."/>
            <person name="Oberbeckmann S."/>
            <person name="Bunk B."/>
            <person name="Jeske O."/>
            <person name="Meyerdierks A."/>
            <person name="Storesund J.E."/>
            <person name="Kallscheuer N."/>
            <person name="Luecker S."/>
            <person name="Lage O.M."/>
            <person name="Pohl T."/>
            <person name="Merkel B.J."/>
            <person name="Hornburger P."/>
            <person name="Mueller R.-W."/>
            <person name="Bruemmer F."/>
            <person name="Labrenz M."/>
            <person name="Spormann A.M."/>
            <person name="Op den Camp H."/>
            <person name="Overmann J."/>
            <person name="Amann R."/>
            <person name="Jetten M.S.M."/>
            <person name="Mascher T."/>
            <person name="Medema M.H."/>
            <person name="Devos D.P."/>
            <person name="Kaster A.-K."/>
            <person name="Ovreas L."/>
            <person name="Rohde M."/>
            <person name="Galperin M.Y."/>
            <person name="Jogler C."/>
        </authorList>
    </citation>
    <scope>NUCLEOTIDE SEQUENCE [LARGE SCALE GENOMIC DNA]</scope>
    <source>
        <strain evidence="4 5">Mal4</strain>
    </source>
</reference>